<dbReference type="SUPFAM" id="SSF57850">
    <property type="entry name" value="RING/U-box"/>
    <property type="match status" value="1"/>
</dbReference>
<dbReference type="PROSITE" id="PS50089">
    <property type="entry name" value="ZF_RING_2"/>
    <property type="match status" value="1"/>
</dbReference>
<accession>A0A6V7WNS4</accession>
<feature type="region of interest" description="Disordered" evidence="5">
    <location>
        <begin position="246"/>
        <end position="289"/>
    </location>
</feature>
<protein>
    <recommendedName>
        <fullName evidence="6">RING-type domain-containing protein</fullName>
    </recommendedName>
</protein>
<keyword evidence="4" id="KW-0175">Coiled coil</keyword>
<sequence length="289" mass="33524">MGFFRFGKCTICLSTLRSDNVYTLKNCNHTFHHECVTRWISEGILSNFIEEGSDSFDDSGDELVQSSSNKQTLAKIQKINLGHKKEIEEMKQQFKQLIEEKFQQLKEENDVCLKERDEKIKFLEEEIKKEKNEKKLAEIKNNNEIEFLRNKMDENFVKTKNKWNEIFLSCCENKCINTDNPVGNCIKGNGFGNIINDENIKYINCLEWRGGRDKYVRVYTENAFKKPLYCFYQCWVWLRELAPEPGSGAGSGGAGAGAKILETPEPEPRFSNSPRLRLYTPKDGLEKKK</sequence>
<dbReference type="AlphaFoldDB" id="A0A6V7WNS4"/>
<name>A0A6V7WNS4_MELEN</name>
<proteinExistence type="predicted"/>
<dbReference type="InterPro" id="IPR013083">
    <property type="entry name" value="Znf_RING/FYVE/PHD"/>
</dbReference>
<dbReference type="OrthoDB" id="5855253at2759"/>
<evidence type="ECO:0000313" key="7">
    <source>
        <dbReference type="EMBL" id="CAD2188674.1"/>
    </source>
</evidence>
<evidence type="ECO:0000259" key="6">
    <source>
        <dbReference type="PROSITE" id="PS50089"/>
    </source>
</evidence>
<gene>
    <name evidence="7" type="ORF">MENT_LOCUS41340</name>
</gene>
<dbReference type="InterPro" id="IPR001841">
    <property type="entry name" value="Znf_RING"/>
</dbReference>
<evidence type="ECO:0000256" key="3">
    <source>
        <dbReference type="PROSITE-ProRule" id="PRU00175"/>
    </source>
</evidence>
<dbReference type="EMBL" id="CAJEWN010000707">
    <property type="protein sequence ID" value="CAD2188674.1"/>
    <property type="molecule type" value="Genomic_DNA"/>
</dbReference>
<evidence type="ECO:0000256" key="2">
    <source>
        <dbReference type="ARBA" id="ARBA00022833"/>
    </source>
</evidence>
<feature type="compositionally biased region" description="Gly residues" evidence="5">
    <location>
        <begin position="247"/>
        <end position="256"/>
    </location>
</feature>
<evidence type="ECO:0000256" key="4">
    <source>
        <dbReference type="SAM" id="Coils"/>
    </source>
</evidence>
<dbReference type="GO" id="GO:0008270">
    <property type="term" value="F:zinc ion binding"/>
    <property type="evidence" value="ECO:0007669"/>
    <property type="project" value="UniProtKB-KW"/>
</dbReference>
<keyword evidence="2" id="KW-0862">Zinc</keyword>
<evidence type="ECO:0000313" key="8">
    <source>
        <dbReference type="Proteomes" id="UP000580250"/>
    </source>
</evidence>
<keyword evidence="1 3" id="KW-0479">Metal-binding</keyword>
<evidence type="ECO:0000256" key="5">
    <source>
        <dbReference type="SAM" id="MobiDB-lite"/>
    </source>
</evidence>
<keyword evidence="1 3" id="KW-0863">Zinc-finger</keyword>
<reference evidence="7 8" key="1">
    <citation type="submission" date="2020-08" db="EMBL/GenBank/DDBJ databases">
        <authorList>
            <person name="Koutsovoulos G."/>
            <person name="Danchin GJ E."/>
        </authorList>
    </citation>
    <scope>NUCLEOTIDE SEQUENCE [LARGE SCALE GENOMIC DNA]</scope>
</reference>
<organism evidence="7 8">
    <name type="scientific">Meloidogyne enterolobii</name>
    <name type="common">Root-knot nematode worm</name>
    <name type="synonym">Meloidogyne mayaguensis</name>
    <dbReference type="NCBI Taxonomy" id="390850"/>
    <lineage>
        <taxon>Eukaryota</taxon>
        <taxon>Metazoa</taxon>
        <taxon>Ecdysozoa</taxon>
        <taxon>Nematoda</taxon>
        <taxon>Chromadorea</taxon>
        <taxon>Rhabditida</taxon>
        <taxon>Tylenchina</taxon>
        <taxon>Tylenchomorpha</taxon>
        <taxon>Tylenchoidea</taxon>
        <taxon>Meloidogynidae</taxon>
        <taxon>Meloidogyninae</taxon>
        <taxon>Meloidogyne</taxon>
    </lineage>
</organism>
<dbReference type="Pfam" id="PF13639">
    <property type="entry name" value="zf-RING_2"/>
    <property type="match status" value="1"/>
</dbReference>
<feature type="coiled-coil region" evidence="4">
    <location>
        <begin position="73"/>
        <end position="142"/>
    </location>
</feature>
<comment type="caution">
    <text evidence="7">The sequence shown here is derived from an EMBL/GenBank/DDBJ whole genome shotgun (WGS) entry which is preliminary data.</text>
</comment>
<feature type="domain" description="RING-type" evidence="6">
    <location>
        <begin position="9"/>
        <end position="39"/>
    </location>
</feature>
<dbReference type="Gene3D" id="3.30.40.10">
    <property type="entry name" value="Zinc/RING finger domain, C3HC4 (zinc finger)"/>
    <property type="match status" value="1"/>
</dbReference>
<dbReference type="CDD" id="cd16448">
    <property type="entry name" value="RING-H2"/>
    <property type="match status" value="1"/>
</dbReference>
<dbReference type="Proteomes" id="UP000580250">
    <property type="component" value="Unassembled WGS sequence"/>
</dbReference>
<evidence type="ECO:0000256" key="1">
    <source>
        <dbReference type="ARBA" id="ARBA00022771"/>
    </source>
</evidence>